<organism evidence="2 3">
    <name type="scientific">Paramarasmius palmivorus</name>
    <dbReference type="NCBI Taxonomy" id="297713"/>
    <lineage>
        <taxon>Eukaryota</taxon>
        <taxon>Fungi</taxon>
        <taxon>Dikarya</taxon>
        <taxon>Basidiomycota</taxon>
        <taxon>Agaricomycotina</taxon>
        <taxon>Agaricomycetes</taxon>
        <taxon>Agaricomycetidae</taxon>
        <taxon>Agaricales</taxon>
        <taxon>Marasmiineae</taxon>
        <taxon>Marasmiaceae</taxon>
        <taxon>Paramarasmius</taxon>
    </lineage>
</organism>
<feature type="region of interest" description="Disordered" evidence="1">
    <location>
        <begin position="474"/>
        <end position="500"/>
    </location>
</feature>
<evidence type="ECO:0000256" key="1">
    <source>
        <dbReference type="SAM" id="MobiDB-lite"/>
    </source>
</evidence>
<dbReference type="EMBL" id="JAYKXP010000060">
    <property type="protein sequence ID" value="KAK7033682.1"/>
    <property type="molecule type" value="Genomic_DNA"/>
</dbReference>
<evidence type="ECO:0000313" key="3">
    <source>
        <dbReference type="Proteomes" id="UP001383192"/>
    </source>
</evidence>
<evidence type="ECO:0000313" key="2">
    <source>
        <dbReference type="EMBL" id="KAK7033682.1"/>
    </source>
</evidence>
<accession>A0AAW0C3W1</accession>
<keyword evidence="3" id="KW-1185">Reference proteome</keyword>
<name>A0AAW0C3W1_9AGAR</name>
<gene>
    <name evidence="2" type="ORF">VNI00_012682</name>
</gene>
<sequence>MNSLEELNRDIERYFESQFSFLRTKYRNTLRYEGPCWPEERVINELVRRADGQIVFAATVIRYIDTRDELPQERLATVHRVLVEDGAEESPYSALDMLYCQILSTCRKWEKVQPILRLLVTPYSFPDIDYTDHRGTGVLWRSLAMLARLLNLRVEQVRVVLERLHSVLLIPDGDEDMDVTIVHGSFTEFLIDSVRSGHYHTPKMSQSEYCDCLATFSLRMLYDFTQCYPPSYHAPQSFTEALSKWDHKISETDACLIRTALEGWVLCRAVDCPSADLLEALSTFDPFPVMALIIVFDPCLRNIFHCNFSRLYQWANSTGDLRAYGFARRLELFLPEFRVAFRPRTSANAVFWQSLDIEMDVWHHEVTLCGGYDWELLSQISLLPRQYTIAKDVLILPPESSDSSMMVPKDWVVVPLTESNANIANRLCEPFTYFKTTTALLVEGLLVDDIKYGTCNSISEGWIEKTDRRTPGTRVFASGRNSDPTSSRLHTSADNAMETS</sequence>
<comment type="caution">
    <text evidence="2">The sequence shown here is derived from an EMBL/GenBank/DDBJ whole genome shotgun (WGS) entry which is preliminary data.</text>
</comment>
<dbReference type="AlphaFoldDB" id="A0AAW0C3W1"/>
<protein>
    <submittedName>
        <fullName evidence="2">Uncharacterized protein</fullName>
    </submittedName>
</protein>
<reference evidence="2 3" key="1">
    <citation type="submission" date="2024-01" db="EMBL/GenBank/DDBJ databases">
        <title>A draft genome for a cacao thread blight-causing isolate of Paramarasmius palmivorus.</title>
        <authorList>
            <person name="Baruah I.K."/>
            <person name="Bukari Y."/>
            <person name="Amoako-Attah I."/>
            <person name="Meinhardt L.W."/>
            <person name="Bailey B.A."/>
            <person name="Cohen S.P."/>
        </authorList>
    </citation>
    <scope>NUCLEOTIDE SEQUENCE [LARGE SCALE GENOMIC DNA]</scope>
    <source>
        <strain evidence="2 3">GH-12</strain>
    </source>
</reference>
<feature type="compositionally biased region" description="Polar residues" evidence="1">
    <location>
        <begin position="479"/>
        <end position="500"/>
    </location>
</feature>
<dbReference type="Proteomes" id="UP001383192">
    <property type="component" value="Unassembled WGS sequence"/>
</dbReference>
<proteinExistence type="predicted"/>